<feature type="compositionally biased region" description="Low complexity" evidence="1">
    <location>
        <begin position="126"/>
        <end position="135"/>
    </location>
</feature>
<protein>
    <recommendedName>
        <fullName evidence="2">Protein kinase domain-containing protein</fullName>
    </recommendedName>
</protein>
<keyword evidence="4" id="KW-1185">Reference proteome</keyword>
<feature type="compositionally biased region" description="Low complexity" evidence="1">
    <location>
        <begin position="10"/>
        <end position="30"/>
    </location>
</feature>
<organism evidence="3">
    <name type="scientific">Darwinula stevensoni</name>
    <dbReference type="NCBI Taxonomy" id="69355"/>
    <lineage>
        <taxon>Eukaryota</taxon>
        <taxon>Metazoa</taxon>
        <taxon>Ecdysozoa</taxon>
        <taxon>Arthropoda</taxon>
        <taxon>Crustacea</taxon>
        <taxon>Oligostraca</taxon>
        <taxon>Ostracoda</taxon>
        <taxon>Podocopa</taxon>
        <taxon>Podocopida</taxon>
        <taxon>Darwinulocopina</taxon>
        <taxon>Darwinuloidea</taxon>
        <taxon>Darwinulidae</taxon>
        <taxon>Darwinula</taxon>
    </lineage>
</organism>
<dbReference type="PROSITE" id="PS50011">
    <property type="entry name" value="PROTEIN_KINASE_DOM"/>
    <property type="match status" value="1"/>
</dbReference>
<sequence>MNCSKRRSSVGESEVSESPPETPTSVSSCEEMPRAKHLEKSLTADNLNDPRGRSSQGIYRRLYLWFQARTRRTNKPGCDSVMAKKRLKLLLRHPSENRGPAQTKATGGGDSEESFKRYQTDSGVQSASSTAPHTPSSDRDLRINPNVLLPEKYRNPAVRASNGTKASDDPPKDPPNEEGEFPFDVVSTWPFSGLFDAEEEEESGVEEQAGSMGEPPWSPIADWVIPWNDLIFDEPLRLCPDGDIYRGRWHGEVRIHVYSTREDPWNMRQFWTEAKTLSLLRHENLLLFMGASAAPPRVALVTAAPRGPSLHSQIARHSSISWPTKINIAGQVAQAMGYLHAKGIVHRELNTENIFLESKVKVSILDFSAVHYDSTCRPGMGSMPRRKLHYLSPEMMRSLLVEPPFIRIASPFSTHSDVFAFGTVLYELLSERSPWECVDTHSVIFRVGKGIYHPVDHLSSPQRIKDLIHNCWNPDPESRPEFPRIVRLLRSSMSLHRHRSTSEPRKLHRMGLT</sequence>
<feature type="region of interest" description="Disordered" evidence="1">
    <location>
        <begin position="1"/>
        <end position="54"/>
    </location>
</feature>
<dbReference type="AlphaFoldDB" id="A0A7R8X0B8"/>
<dbReference type="PANTHER" id="PTHR44329:SF253">
    <property type="entry name" value="KINASE SUPPRESSOR OF RAS 2"/>
    <property type="match status" value="1"/>
</dbReference>
<reference evidence="3" key="1">
    <citation type="submission" date="2020-11" db="EMBL/GenBank/DDBJ databases">
        <authorList>
            <person name="Tran Van P."/>
        </authorList>
    </citation>
    <scope>NUCLEOTIDE SEQUENCE</scope>
</reference>
<dbReference type="EMBL" id="CAJPEV010000157">
    <property type="protein sequence ID" value="CAG0881532.1"/>
    <property type="molecule type" value="Genomic_DNA"/>
</dbReference>
<dbReference type="Proteomes" id="UP000677054">
    <property type="component" value="Unassembled WGS sequence"/>
</dbReference>
<dbReference type="Gene3D" id="3.30.200.20">
    <property type="entry name" value="Phosphorylase Kinase, domain 1"/>
    <property type="match status" value="1"/>
</dbReference>
<dbReference type="EMBL" id="LR899674">
    <property type="protein sequence ID" value="CAD7241621.1"/>
    <property type="molecule type" value="Genomic_DNA"/>
</dbReference>
<dbReference type="SUPFAM" id="SSF56112">
    <property type="entry name" value="Protein kinase-like (PK-like)"/>
    <property type="match status" value="1"/>
</dbReference>
<dbReference type="OrthoDB" id="774951at2759"/>
<dbReference type="GO" id="GO:0005524">
    <property type="term" value="F:ATP binding"/>
    <property type="evidence" value="ECO:0007669"/>
    <property type="project" value="InterPro"/>
</dbReference>
<feature type="domain" description="Protein kinase" evidence="2">
    <location>
        <begin position="230"/>
        <end position="493"/>
    </location>
</feature>
<dbReference type="PANTHER" id="PTHR44329">
    <property type="entry name" value="SERINE/THREONINE-PROTEIN KINASE TNNI3K-RELATED"/>
    <property type="match status" value="1"/>
</dbReference>
<dbReference type="InterPro" id="IPR051681">
    <property type="entry name" value="Ser/Thr_Kinases-Pseudokinases"/>
</dbReference>
<evidence type="ECO:0000259" key="2">
    <source>
        <dbReference type="PROSITE" id="PS50011"/>
    </source>
</evidence>
<feature type="compositionally biased region" description="Basic and acidic residues" evidence="1">
    <location>
        <begin position="166"/>
        <end position="175"/>
    </location>
</feature>
<feature type="compositionally biased region" description="Basic and acidic residues" evidence="1">
    <location>
        <begin position="31"/>
        <end position="52"/>
    </location>
</feature>
<dbReference type="InterPro" id="IPR000719">
    <property type="entry name" value="Prot_kinase_dom"/>
</dbReference>
<dbReference type="InterPro" id="IPR001245">
    <property type="entry name" value="Ser-Thr/Tyr_kinase_cat_dom"/>
</dbReference>
<evidence type="ECO:0000313" key="3">
    <source>
        <dbReference type="EMBL" id="CAD7241621.1"/>
    </source>
</evidence>
<name>A0A7R8X0B8_9CRUS</name>
<dbReference type="Gene3D" id="1.10.510.10">
    <property type="entry name" value="Transferase(Phosphotransferase) domain 1"/>
    <property type="match status" value="1"/>
</dbReference>
<dbReference type="Pfam" id="PF07714">
    <property type="entry name" value="PK_Tyr_Ser-Thr"/>
    <property type="match status" value="1"/>
</dbReference>
<evidence type="ECO:0000256" key="1">
    <source>
        <dbReference type="SAM" id="MobiDB-lite"/>
    </source>
</evidence>
<dbReference type="InterPro" id="IPR011009">
    <property type="entry name" value="Kinase-like_dom_sf"/>
</dbReference>
<accession>A0A7R8X0B8</accession>
<proteinExistence type="predicted"/>
<gene>
    <name evidence="3" type="ORF">DSTB1V02_LOCUS1607</name>
</gene>
<dbReference type="GO" id="GO:0004674">
    <property type="term" value="F:protein serine/threonine kinase activity"/>
    <property type="evidence" value="ECO:0007669"/>
    <property type="project" value="TreeGrafter"/>
</dbReference>
<feature type="region of interest" description="Disordered" evidence="1">
    <location>
        <begin position="91"/>
        <end position="183"/>
    </location>
</feature>
<evidence type="ECO:0000313" key="4">
    <source>
        <dbReference type="Proteomes" id="UP000677054"/>
    </source>
</evidence>